<feature type="transmembrane region" description="Helical" evidence="9">
    <location>
        <begin position="375"/>
        <end position="399"/>
    </location>
</feature>
<dbReference type="InterPro" id="IPR003663">
    <property type="entry name" value="Sugar/inositol_transpt"/>
</dbReference>
<feature type="transmembrane region" description="Helical" evidence="9">
    <location>
        <begin position="411"/>
        <end position="434"/>
    </location>
</feature>
<evidence type="ECO:0000256" key="4">
    <source>
        <dbReference type="ARBA" id="ARBA00022692"/>
    </source>
</evidence>
<evidence type="ECO:0000313" key="12">
    <source>
        <dbReference type="Proteomes" id="UP000094801"/>
    </source>
</evidence>
<reference evidence="12" key="1">
    <citation type="submission" date="2016-04" db="EMBL/GenBank/DDBJ databases">
        <title>Comparative genomics of biotechnologically important yeasts.</title>
        <authorList>
            <consortium name="DOE Joint Genome Institute"/>
            <person name="Riley R."/>
            <person name="Haridas S."/>
            <person name="Wolfe K.H."/>
            <person name="Lopes M.R."/>
            <person name="Hittinger C.T."/>
            <person name="Goker M."/>
            <person name="Salamov A."/>
            <person name="Wisecaver J."/>
            <person name="Long T.M."/>
            <person name="Aerts A.L."/>
            <person name="Barry K."/>
            <person name="Choi C."/>
            <person name="Clum A."/>
            <person name="Coughlan A.Y."/>
            <person name="Deshpande S."/>
            <person name="Douglass A.P."/>
            <person name="Hanson S.J."/>
            <person name="Klenk H.-P."/>
            <person name="Labutti K."/>
            <person name="Lapidus A."/>
            <person name="Lindquist E."/>
            <person name="Lipzen A."/>
            <person name="Meier-Kolthoff J.P."/>
            <person name="Ohm R.A."/>
            <person name="Otillar R.P."/>
            <person name="Pangilinan J."/>
            <person name="Peng Y."/>
            <person name="Rokas A."/>
            <person name="Rosa C.A."/>
            <person name="Scheuner C."/>
            <person name="Sibirny A.A."/>
            <person name="Slot J.C."/>
            <person name="Stielow J.B."/>
            <person name="Sun H."/>
            <person name="Kurtzman C.P."/>
            <person name="Blackwell M."/>
            <person name="Grigoriev I.V."/>
            <person name="Jeffries T.W."/>
        </authorList>
    </citation>
    <scope>NUCLEOTIDE SEQUENCE [LARGE SCALE GENOMIC DNA]</scope>
    <source>
        <strain evidence="12">NRRL YB-2248</strain>
    </source>
</reference>
<dbReference type="NCBIfam" id="TIGR00879">
    <property type="entry name" value="SP"/>
    <property type="match status" value="1"/>
</dbReference>
<keyword evidence="12" id="KW-1185">Reference proteome</keyword>
<keyword evidence="6 9" id="KW-0472">Membrane</keyword>
<sequence length="584" mass="65263">MSKKYQKLSPSGAFEQFDDEQSDTIYEVGQQHARSSDIYLDDLSRDDTKQHSQHIDKSGSYSRSHSNSSSDLQLDNEDNDDHIDLDDLDDIVYSDPSSLDNYKYPHVNFNIHLSNKLKGRKLLYFTSIFSSIGVFLFGFEQGVMSLIITEKSFLSYFDSPSSIQIGTLIALLELSALISSLCVPYVADNKGRKYTIITGAFIFCIGGLFQALAPYEKIWVMMIGRVISGCGIGFLSSIINLYQSECSPNDQRGLIAALAFTGNISGFCSSIWLDFACSYLPGTSSWKIPLLTQVLLGSVLFFGGFFIVESPRWLLANDLDTEGYRVLKLFNDDDPNRDKAKIEFFNIKAVIDQERLESTINSGSWLSIVKKNKRVITIGASSLFFAQFNGINLISYYAPLIFEKVGFEGKSAFIITGINAIIYWLSTFIAWVLVDKPHAGGGRRKLLIVGGLIMGVCMFLSGFLEAVDKHWASIIVAILIVVYNAAFGFSWGPLAWLYASEVYADSHTRSVGASLGTAVNWFCNFVVGEVSPLMLDVIGWRLYLIYGSCCFVSCVVVYKFYPETSGVELEDMNELFDEFYKKKE</sequence>
<evidence type="ECO:0000256" key="6">
    <source>
        <dbReference type="ARBA" id="ARBA00023136"/>
    </source>
</evidence>
<evidence type="ECO:0000256" key="8">
    <source>
        <dbReference type="SAM" id="MobiDB-lite"/>
    </source>
</evidence>
<name>A0A1E4T8W2_9ASCO</name>
<feature type="transmembrane region" description="Helical" evidence="9">
    <location>
        <begin position="470"/>
        <end position="499"/>
    </location>
</feature>
<dbReference type="InterPro" id="IPR020846">
    <property type="entry name" value="MFS_dom"/>
</dbReference>
<feature type="transmembrane region" description="Helical" evidence="9">
    <location>
        <begin position="218"/>
        <end position="242"/>
    </location>
</feature>
<feature type="transmembrane region" description="Helical" evidence="9">
    <location>
        <begin position="194"/>
        <end position="212"/>
    </location>
</feature>
<dbReference type="InterPro" id="IPR036259">
    <property type="entry name" value="MFS_trans_sf"/>
</dbReference>
<evidence type="ECO:0000256" key="7">
    <source>
        <dbReference type="RuleBase" id="RU003346"/>
    </source>
</evidence>
<dbReference type="STRING" id="983967.A0A1E4T8W2"/>
<evidence type="ECO:0000259" key="10">
    <source>
        <dbReference type="PROSITE" id="PS50850"/>
    </source>
</evidence>
<dbReference type="GO" id="GO:0016020">
    <property type="term" value="C:membrane"/>
    <property type="evidence" value="ECO:0007669"/>
    <property type="project" value="UniProtKB-SubCell"/>
</dbReference>
<dbReference type="GO" id="GO:0005351">
    <property type="term" value="F:carbohydrate:proton symporter activity"/>
    <property type="evidence" value="ECO:0007669"/>
    <property type="project" value="TreeGrafter"/>
</dbReference>
<dbReference type="Pfam" id="PF00083">
    <property type="entry name" value="Sugar_tr"/>
    <property type="match status" value="1"/>
</dbReference>
<gene>
    <name evidence="11" type="ORF">CANARDRAFT_5483</name>
</gene>
<dbReference type="AlphaFoldDB" id="A0A1E4T8W2"/>
<dbReference type="PANTHER" id="PTHR48022">
    <property type="entry name" value="PLASTIDIC GLUCOSE TRANSPORTER 4"/>
    <property type="match status" value="1"/>
</dbReference>
<feature type="compositionally biased region" description="Low complexity" evidence="8">
    <location>
        <begin position="58"/>
        <end position="70"/>
    </location>
</feature>
<keyword evidence="4 9" id="KW-0812">Transmembrane</keyword>
<feature type="transmembrane region" description="Helical" evidence="9">
    <location>
        <begin position="288"/>
        <end position="308"/>
    </location>
</feature>
<protein>
    <recommendedName>
        <fullName evidence="10">Major facilitator superfamily (MFS) profile domain-containing protein</fullName>
    </recommendedName>
</protein>
<feature type="transmembrane region" description="Helical" evidence="9">
    <location>
        <begin position="254"/>
        <end position="273"/>
    </location>
</feature>
<dbReference type="PRINTS" id="PR00171">
    <property type="entry name" value="SUGRTRNSPORT"/>
</dbReference>
<evidence type="ECO:0000256" key="3">
    <source>
        <dbReference type="ARBA" id="ARBA00022448"/>
    </source>
</evidence>
<proteinExistence type="inferred from homology"/>
<feature type="transmembrane region" description="Helical" evidence="9">
    <location>
        <begin position="168"/>
        <end position="187"/>
    </location>
</feature>
<dbReference type="SUPFAM" id="SSF103473">
    <property type="entry name" value="MFS general substrate transporter"/>
    <property type="match status" value="1"/>
</dbReference>
<feature type="transmembrane region" description="Helical" evidence="9">
    <location>
        <begin position="540"/>
        <end position="561"/>
    </location>
</feature>
<feature type="domain" description="Major facilitator superfamily (MFS) profile" evidence="10">
    <location>
        <begin position="126"/>
        <end position="565"/>
    </location>
</feature>
<dbReference type="Proteomes" id="UP000094801">
    <property type="component" value="Unassembled WGS sequence"/>
</dbReference>
<feature type="transmembrane region" description="Helical" evidence="9">
    <location>
        <begin position="446"/>
        <end position="464"/>
    </location>
</feature>
<feature type="compositionally biased region" description="Basic and acidic residues" evidence="8">
    <location>
        <begin position="42"/>
        <end position="57"/>
    </location>
</feature>
<evidence type="ECO:0000256" key="5">
    <source>
        <dbReference type="ARBA" id="ARBA00022989"/>
    </source>
</evidence>
<dbReference type="PROSITE" id="PS50850">
    <property type="entry name" value="MFS"/>
    <property type="match status" value="1"/>
</dbReference>
<dbReference type="InterPro" id="IPR050360">
    <property type="entry name" value="MFS_Sugar_Transporters"/>
</dbReference>
<feature type="transmembrane region" description="Helical" evidence="9">
    <location>
        <begin position="511"/>
        <end position="528"/>
    </location>
</feature>
<dbReference type="OrthoDB" id="648285at2759"/>
<comment type="similarity">
    <text evidence="2 7">Belongs to the major facilitator superfamily. Sugar transporter (TC 2.A.1.1) family.</text>
</comment>
<feature type="region of interest" description="Disordered" evidence="8">
    <location>
        <begin position="1"/>
        <end position="79"/>
    </location>
</feature>
<dbReference type="EMBL" id="KV453847">
    <property type="protein sequence ID" value="ODV88184.1"/>
    <property type="molecule type" value="Genomic_DNA"/>
</dbReference>
<evidence type="ECO:0000256" key="2">
    <source>
        <dbReference type="ARBA" id="ARBA00010992"/>
    </source>
</evidence>
<evidence type="ECO:0000313" key="11">
    <source>
        <dbReference type="EMBL" id="ODV88184.1"/>
    </source>
</evidence>
<keyword evidence="5 9" id="KW-1133">Transmembrane helix</keyword>
<dbReference type="PANTHER" id="PTHR48022:SF73">
    <property type="entry name" value="METABOLITE TRANSPORT PROTEIN YDL199C-RELATED"/>
    <property type="match status" value="1"/>
</dbReference>
<dbReference type="InterPro" id="IPR005828">
    <property type="entry name" value="MFS_sugar_transport-like"/>
</dbReference>
<dbReference type="FunFam" id="1.20.1250.20:FF:000134">
    <property type="entry name" value="MFS sugar transporter protein"/>
    <property type="match status" value="1"/>
</dbReference>
<accession>A0A1E4T8W2</accession>
<dbReference type="Gene3D" id="1.20.1250.20">
    <property type="entry name" value="MFS general substrate transporter like domains"/>
    <property type="match status" value="1"/>
</dbReference>
<organism evidence="11 12">
    <name type="scientific">[Candida] arabinofermentans NRRL YB-2248</name>
    <dbReference type="NCBI Taxonomy" id="983967"/>
    <lineage>
        <taxon>Eukaryota</taxon>
        <taxon>Fungi</taxon>
        <taxon>Dikarya</taxon>
        <taxon>Ascomycota</taxon>
        <taxon>Saccharomycotina</taxon>
        <taxon>Pichiomycetes</taxon>
        <taxon>Pichiales</taxon>
        <taxon>Pichiaceae</taxon>
        <taxon>Ogataea</taxon>
        <taxon>Ogataea/Candida clade</taxon>
    </lineage>
</organism>
<keyword evidence="3 7" id="KW-0813">Transport</keyword>
<comment type="subcellular location">
    <subcellularLocation>
        <location evidence="1">Membrane</location>
        <topology evidence="1">Multi-pass membrane protein</topology>
    </subcellularLocation>
</comment>
<feature type="transmembrane region" description="Helical" evidence="9">
    <location>
        <begin position="122"/>
        <end position="148"/>
    </location>
</feature>
<evidence type="ECO:0000256" key="1">
    <source>
        <dbReference type="ARBA" id="ARBA00004141"/>
    </source>
</evidence>
<evidence type="ECO:0000256" key="9">
    <source>
        <dbReference type="SAM" id="Phobius"/>
    </source>
</evidence>